<dbReference type="OrthoDB" id="2506484at2759"/>
<name>A0A5B0QNM9_PUCGR</name>
<reference evidence="2 3" key="1">
    <citation type="submission" date="2019-05" db="EMBL/GenBank/DDBJ databases">
        <title>Emergence of the Ug99 lineage of the wheat stem rust pathogen through somatic hybridization.</title>
        <authorList>
            <person name="Li F."/>
            <person name="Upadhyaya N.M."/>
            <person name="Sperschneider J."/>
            <person name="Matny O."/>
            <person name="Nguyen-Phuc H."/>
            <person name="Mago R."/>
            <person name="Raley C."/>
            <person name="Miller M.E."/>
            <person name="Silverstein K.A.T."/>
            <person name="Henningsen E."/>
            <person name="Hirsch C.D."/>
            <person name="Visser B."/>
            <person name="Pretorius Z.A."/>
            <person name="Steffenson B.J."/>
            <person name="Schwessinger B."/>
            <person name="Dodds P.N."/>
            <person name="Figueroa M."/>
        </authorList>
    </citation>
    <scope>NUCLEOTIDE SEQUENCE [LARGE SCALE GENOMIC DNA]</scope>
    <source>
        <strain evidence="2">21-0</strain>
    </source>
</reference>
<feature type="region of interest" description="Disordered" evidence="1">
    <location>
        <begin position="221"/>
        <end position="240"/>
    </location>
</feature>
<proteinExistence type="predicted"/>
<dbReference type="EMBL" id="VSWC01000014">
    <property type="protein sequence ID" value="KAA1114729.1"/>
    <property type="molecule type" value="Genomic_DNA"/>
</dbReference>
<feature type="region of interest" description="Disordered" evidence="1">
    <location>
        <begin position="249"/>
        <end position="280"/>
    </location>
</feature>
<sequence>MATTKKFSHPMLSRTLADIFEQLKHNIAPGSTYGQLFYSTSVAFTDPDTQQEKNILFKLAGYGSAITALIENHVYLVLGRLIPRKTKSTPVLHYGSTLIRSLTLAMSKQEVSKTKGGANNEILHVVLKHTNYDPLVKTQVQFKAMYHIGNRKNLANTFGLFKLGREILISGNIVGYNEEQHMWIINASNFCLCYLWTPVKYDPKPEPTDIQTEALAIRNPVSDLSGGPEQLTSQLYPTQDKKEDNYYATVTSTSGKKRTQKAILADEKRAKKALPSTRAT</sequence>
<evidence type="ECO:0000313" key="3">
    <source>
        <dbReference type="Proteomes" id="UP000324748"/>
    </source>
</evidence>
<dbReference type="AlphaFoldDB" id="A0A5B0QNM9"/>
<dbReference type="Proteomes" id="UP000324748">
    <property type="component" value="Unassembled WGS sequence"/>
</dbReference>
<comment type="caution">
    <text evidence="2">The sequence shown here is derived from an EMBL/GenBank/DDBJ whole genome shotgun (WGS) entry which is preliminary data.</text>
</comment>
<evidence type="ECO:0000313" key="2">
    <source>
        <dbReference type="EMBL" id="KAA1114729.1"/>
    </source>
</evidence>
<gene>
    <name evidence="2" type="ORF">PGT21_020324</name>
</gene>
<evidence type="ECO:0000256" key="1">
    <source>
        <dbReference type="SAM" id="MobiDB-lite"/>
    </source>
</evidence>
<keyword evidence="3" id="KW-1185">Reference proteome</keyword>
<protein>
    <submittedName>
        <fullName evidence="2">Uncharacterized protein</fullName>
    </submittedName>
</protein>
<accession>A0A5B0QNM9</accession>
<organism evidence="2 3">
    <name type="scientific">Puccinia graminis f. sp. tritici</name>
    <dbReference type="NCBI Taxonomy" id="56615"/>
    <lineage>
        <taxon>Eukaryota</taxon>
        <taxon>Fungi</taxon>
        <taxon>Dikarya</taxon>
        <taxon>Basidiomycota</taxon>
        <taxon>Pucciniomycotina</taxon>
        <taxon>Pucciniomycetes</taxon>
        <taxon>Pucciniales</taxon>
        <taxon>Pucciniaceae</taxon>
        <taxon>Puccinia</taxon>
    </lineage>
</organism>